<keyword evidence="4 8" id="KW-0819">tRNA processing</keyword>
<comment type="domain">
    <text evidence="8">The N-terminal region contains the highly conserved SGGXDS motif, predicted to be a P-loop motif involved in ATP binding.</text>
</comment>
<dbReference type="InterPro" id="IPR012795">
    <property type="entry name" value="tRNA_Ile_lys_synt_N"/>
</dbReference>
<dbReference type="InterPro" id="IPR012094">
    <property type="entry name" value="tRNA_Ile_lys_synt"/>
</dbReference>
<protein>
    <recommendedName>
        <fullName evidence="8">tRNA(Ile)-lysidine synthase</fullName>
        <ecNumber evidence="8">6.3.4.19</ecNumber>
    </recommendedName>
    <alternativeName>
        <fullName evidence="8">tRNA(Ile)-2-lysyl-cytidine synthase</fullName>
    </alternativeName>
    <alternativeName>
        <fullName evidence="8">tRNA(Ile)-lysidine synthetase</fullName>
    </alternativeName>
</protein>
<dbReference type="GO" id="GO:0005737">
    <property type="term" value="C:cytoplasm"/>
    <property type="evidence" value="ECO:0007669"/>
    <property type="project" value="UniProtKB-SubCell"/>
</dbReference>
<dbReference type="EC" id="6.3.4.19" evidence="8"/>
<dbReference type="InterPro" id="IPR012796">
    <property type="entry name" value="Lysidine-tRNA-synth_C"/>
</dbReference>
<evidence type="ECO:0000256" key="7">
    <source>
        <dbReference type="ARBA" id="ARBA00048539"/>
    </source>
</evidence>
<comment type="caution">
    <text evidence="10">The sequence shown here is derived from an EMBL/GenBank/DDBJ whole genome shotgun (WGS) entry which is preliminary data.</text>
</comment>
<dbReference type="HAMAP" id="MF_01161">
    <property type="entry name" value="tRNA_Ile_lys_synt"/>
    <property type="match status" value="1"/>
</dbReference>
<evidence type="ECO:0000259" key="9">
    <source>
        <dbReference type="SMART" id="SM00977"/>
    </source>
</evidence>
<evidence type="ECO:0000313" key="10">
    <source>
        <dbReference type="EMBL" id="MQN82315.1"/>
    </source>
</evidence>
<comment type="subcellular location">
    <subcellularLocation>
        <location evidence="1 8">Cytoplasm</location>
    </subcellularLocation>
</comment>
<comment type="catalytic activity">
    <reaction evidence="7 8">
        <text>cytidine(34) in tRNA(Ile2) + L-lysine + ATP = lysidine(34) in tRNA(Ile2) + AMP + diphosphate + H(+)</text>
        <dbReference type="Rhea" id="RHEA:43744"/>
        <dbReference type="Rhea" id="RHEA-COMP:10625"/>
        <dbReference type="Rhea" id="RHEA-COMP:10670"/>
        <dbReference type="ChEBI" id="CHEBI:15378"/>
        <dbReference type="ChEBI" id="CHEBI:30616"/>
        <dbReference type="ChEBI" id="CHEBI:32551"/>
        <dbReference type="ChEBI" id="CHEBI:33019"/>
        <dbReference type="ChEBI" id="CHEBI:82748"/>
        <dbReference type="ChEBI" id="CHEBI:83665"/>
        <dbReference type="ChEBI" id="CHEBI:456215"/>
        <dbReference type="EC" id="6.3.4.19"/>
    </reaction>
</comment>
<evidence type="ECO:0000256" key="3">
    <source>
        <dbReference type="ARBA" id="ARBA00022598"/>
    </source>
</evidence>
<dbReference type="RefSeq" id="WP_153126166.1">
    <property type="nucleotide sequence ID" value="NZ_VZCB01000101.1"/>
</dbReference>
<dbReference type="EMBL" id="VZCB01000101">
    <property type="protein sequence ID" value="MQN82315.1"/>
    <property type="molecule type" value="Genomic_DNA"/>
</dbReference>
<keyword evidence="3 8" id="KW-0436">Ligase</keyword>
<keyword evidence="6 8" id="KW-0067">ATP-binding</keyword>
<evidence type="ECO:0000256" key="2">
    <source>
        <dbReference type="ARBA" id="ARBA00022490"/>
    </source>
</evidence>
<evidence type="ECO:0000256" key="8">
    <source>
        <dbReference type="HAMAP-Rule" id="MF_01161"/>
    </source>
</evidence>
<dbReference type="PANTHER" id="PTHR43033:SF1">
    <property type="entry name" value="TRNA(ILE)-LYSIDINE SYNTHASE-RELATED"/>
    <property type="match status" value="1"/>
</dbReference>
<dbReference type="NCBIfam" id="TIGR02432">
    <property type="entry name" value="lysidine_TilS_N"/>
    <property type="match status" value="1"/>
</dbReference>
<dbReference type="PANTHER" id="PTHR43033">
    <property type="entry name" value="TRNA(ILE)-LYSIDINE SYNTHASE-RELATED"/>
    <property type="match status" value="1"/>
</dbReference>
<dbReference type="GO" id="GO:0005524">
    <property type="term" value="F:ATP binding"/>
    <property type="evidence" value="ECO:0007669"/>
    <property type="project" value="UniProtKB-UniRule"/>
</dbReference>
<feature type="binding site" evidence="8">
    <location>
        <begin position="29"/>
        <end position="34"/>
    </location>
    <ligand>
        <name>ATP</name>
        <dbReference type="ChEBI" id="CHEBI:30616"/>
    </ligand>
</feature>
<dbReference type="Pfam" id="PF01171">
    <property type="entry name" value="ATP_bind_3"/>
    <property type="match status" value="1"/>
</dbReference>
<keyword evidence="2 8" id="KW-0963">Cytoplasm</keyword>
<gene>
    <name evidence="8 10" type="primary">tilS</name>
    <name evidence="10" type="ORF">F7D73_15495</name>
</gene>
<comment type="function">
    <text evidence="8">Ligates lysine onto the cytidine present at position 34 of the AUA codon-specific tRNA(Ile) that contains the anticodon CAU, in an ATP-dependent manner. Cytidine is converted to lysidine, thus changing the amino acid specificity of the tRNA from methionine to isoleucine.</text>
</comment>
<dbReference type="InterPro" id="IPR014729">
    <property type="entry name" value="Rossmann-like_a/b/a_fold"/>
</dbReference>
<comment type="similarity">
    <text evidence="8">Belongs to the tRNA(Ile)-lysidine synthase family.</text>
</comment>
<evidence type="ECO:0000256" key="6">
    <source>
        <dbReference type="ARBA" id="ARBA00022840"/>
    </source>
</evidence>
<dbReference type="InterPro" id="IPR011063">
    <property type="entry name" value="TilS/TtcA_N"/>
</dbReference>
<dbReference type="SMART" id="SM00977">
    <property type="entry name" value="TilS_C"/>
    <property type="match status" value="1"/>
</dbReference>
<organism evidence="10 11">
    <name type="scientific">Segatella copri</name>
    <dbReference type="NCBI Taxonomy" id="165179"/>
    <lineage>
        <taxon>Bacteria</taxon>
        <taxon>Pseudomonadati</taxon>
        <taxon>Bacteroidota</taxon>
        <taxon>Bacteroidia</taxon>
        <taxon>Bacteroidales</taxon>
        <taxon>Prevotellaceae</taxon>
        <taxon>Segatella</taxon>
    </lineage>
</organism>
<dbReference type="Proteomes" id="UP000480425">
    <property type="component" value="Unassembled WGS sequence"/>
</dbReference>
<evidence type="ECO:0000256" key="4">
    <source>
        <dbReference type="ARBA" id="ARBA00022694"/>
    </source>
</evidence>
<dbReference type="CDD" id="cd01992">
    <property type="entry name" value="TilS_N"/>
    <property type="match status" value="1"/>
</dbReference>
<name>A0A6G1U595_9BACT</name>
<dbReference type="SUPFAM" id="SSF52402">
    <property type="entry name" value="Adenine nucleotide alpha hydrolases-like"/>
    <property type="match status" value="1"/>
</dbReference>
<dbReference type="Gene3D" id="3.40.50.620">
    <property type="entry name" value="HUPs"/>
    <property type="match status" value="1"/>
</dbReference>
<sequence>MNKIESIVRKYIIHHNLFKSRGRYIVALSGGADSVALLLILQQLGVSVSAAHCNFHLRGEESERDEQFCVNLCERLGITLHRIHFDTQFYACQHKVSIEMAARDLRYRYFAQLAKDIEADGICVAHHRDDNVETVILNLLRGSGVDGLAGIAPKNGNILRPLLCISRQDILDYLQLQGQDYVTDSTNLEDDALRNRIRHHVIPLLETINPAAKENIDQTAKYLRQAKTMLEGLMNHDRADAGVKDFCNEGSADEHVICLQKQPIMKAPSPEFMLHSELGKYGFHGDVIDDIYESLVAKDGGVGKLWKNGSYMVAIDRNQLLVTALADLDTIQSERPFRLPEEGNYNLGKSLKIKLHCYPRTADFTPSKSSHLITLDADKVSFPLTYRLCEKGDRFYPFGMKGSKLVSDYLTDRKRNVVQKMGQHVITDSQGEIIWLVGERTSDRSKITDQTQIILEIELVQNNEKQ</sequence>
<dbReference type="OrthoDB" id="9807403at2"/>
<reference evidence="10 11" key="1">
    <citation type="submission" date="2019-09" db="EMBL/GenBank/DDBJ databases">
        <title>Distinct polysaccharide growth profiles of human intestinal Prevotella copri isolates.</title>
        <authorList>
            <person name="Fehlner-Peach H."/>
            <person name="Magnabosco C."/>
            <person name="Raghavan V."/>
            <person name="Scher J.U."/>
            <person name="Tett A."/>
            <person name="Cox L.M."/>
            <person name="Gottsegen C."/>
            <person name="Watters A."/>
            <person name="Wiltshire- Gordon J.D."/>
            <person name="Segata N."/>
            <person name="Bonneau R."/>
            <person name="Littman D.R."/>
        </authorList>
    </citation>
    <scope>NUCLEOTIDE SEQUENCE [LARGE SCALE GENOMIC DNA]</scope>
    <source>
        <strain evidence="11">iA622</strain>
    </source>
</reference>
<dbReference type="GO" id="GO:0032267">
    <property type="term" value="F:tRNA(Ile)-lysidine synthase activity"/>
    <property type="evidence" value="ECO:0007669"/>
    <property type="project" value="UniProtKB-EC"/>
</dbReference>
<evidence type="ECO:0000313" key="11">
    <source>
        <dbReference type="Proteomes" id="UP000480425"/>
    </source>
</evidence>
<dbReference type="AlphaFoldDB" id="A0A6G1U595"/>
<evidence type="ECO:0000256" key="5">
    <source>
        <dbReference type="ARBA" id="ARBA00022741"/>
    </source>
</evidence>
<feature type="domain" description="Lysidine-tRNA(Ile) synthetase C-terminal" evidence="9">
    <location>
        <begin position="384"/>
        <end position="457"/>
    </location>
</feature>
<evidence type="ECO:0000256" key="1">
    <source>
        <dbReference type="ARBA" id="ARBA00004496"/>
    </source>
</evidence>
<dbReference type="GO" id="GO:0006400">
    <property type="term" value="P:tRNA modification"/>
    <property type="evidence" value="ECO:0007669"/>
    <property type="project" value="UniProtKB-UniRule"/>
</dbReference>
<keyword evidence="5 8" id="KW-0547">Nucleotide-binding</keyword>
<proteinExistence type="inferred from homology"/>
<accession>A0A6G1U595</accession>